<dbReference type="Pfam" id="PF02126">
    <property type="entry name" value="PTE"/>
    <property type="match status" value="1"/>
</dbReference>
<dbReference type="InterPro" id="IPR001559">
    <property type="entry name" value="Phosphotriesterase"/>
</dbReference>
<comment type="caution">
    <text evidence="3">Lacks conserved residue(s) required for the propagation of feature annotation.</text>
</comment>
<dbReference type="PROSITE" id="PS51347">
    <property type="entry name" value="PHOSPHOTRIESTERASE_2"/>
    <property type="match status" value="1"/>
</dbReference>
<protein>
    <recommendedName>
        <fullName evidence="6">Phosphotriesterase-related protein</fullName>
    </recommendedName>
</protein>
<evidence type="ECO:0000313" key="4">
    <source>
        <dbReference type="EMBL" id="USQ79143.1"/>
    </source>
</evidence>
<dbReference type="Proteomes" id="UP001056455">
    <property type="component" value="Chromosome"/>
</dbReference>
<dbReference type="Gene3D" id="3.20.20.140">
    <property type="entry name" value="Metal-dependent hydrolases"/>
    <property type="match status" value="1"/>
</dbReference>
<sequence length="349" mass="37799">MSEPLVTTVTGPVPADQLGITLTHEHIFTDVTSWAHRTSSTGWDPDDFAQRPVTEDLLWDLRQDPFGNLDNLLLADVEVSVTEVIRYAELAGRTIIDTTGLGAGRNLAGLREVSERTGVQVIAGTGFYLEGSHPTDVGAMAPQAVAEVILADLADGEDGVRPGIIGEIGVSADFTPAERVSLHGAFLAQMLSGGLPIQVHLPGWFRRGGEVLDLAEQVGVDPARVVLCHMGPSAADRPYQRDLLRRGAWVQYDMIGMEVFYADQDVQCPSDDDNAAALTELVADGFGDQLLISQDIFIKSLLRRHGGPGYGHILQYFVPRLRRHGMTDDQINQLLVTNPRALFVGRAGS</sequence>
<keyword evidence="5" id="KW-1185">Reference proteome</keyword>
<gene>
    <name evidence="4" type="ORF">NF556_16195</name>
</gene>
<evidence type="ECO:0000256" key="3">
    <source>
        <dbReference type="PROSITE-ProRule" id="PRU00679"/>
    </source>
</evidence>
<proteinExistence type="inferred from homology"/>
<dbReference type="InterPro" id="IPR017947">
    <property type="entry name" value="AryldialkylPase_Zn-BS"/>
</dbReference>
<dbReference type="RefSeq" id="WP_252592058.1">
    <property type="nucleotide sequence ID" value="NZ_CP099489.1"/>
</dbReference>
<dbReference type="InterPro" id="IPR032466">
    <property type="entry name" value="Metal_Hydrolase"/>
</dbReference>
<accession>A0ABY4YRY8</accession>
<keyword evidence="2" id="KW-0378">Hydrolase</keyword>
<keyword evidence="1" id="KW-0479">Metal-binding</keyword>
<dbReference type="PROSITE" id="PS01322">
    <property type="entry name" value="PHOSPHOTRIESTERASE_1"/>
    <property type="match status" value="1"/>
</dbReference>
<dbReference type="PANTHER" id="PTHR10819">
    <property type="entry name" value="PHOSPHOTRIESTERASE-RELATED"/>
    <property type="match status" value="1"/>
</dbReference>
<evidence type="ECO:0000313" key="5">
    <source>
        <dbReference type="Proteomes" id="UP001056455"/>
    </source>
</evidence>
<dbReference type="SUPFAM" id="SSF51556">
    <property type="entry name" value="Metallo-dependent hydrolases"/>
    <property type="match status" value="1"/>
</dbReference>
<reference evidence="4" key="1">
    <citation type="submission" date="2022-06" db="EMBL/GenBank/DDBJ databases">
        <title>Ornithinimicrobium HY1793.</title>
        <authorList>
            <person name="Huang Y."/>
        </authorList>
    </citation>
    <scope>NUCLEOTIDE SEQUENCE</scope>
    <source>
        <strain evidence="4">HY1793</strain>
    </source>
</reference>
<name>A0ABY4YRY8_9MICO</name>
<evidence type="ECO:0008006" key="6">
    <source>
        <dbReference type="Google" id="ProtNLM"/>
    </source>
</evidence>
<dbReference type="EMBL" id="CP099489">
    <property type="protein sequence ID" value="USQ79143.1"/>
    <property type="molecule type" value="Genomic_DNA"/>
</dbReference>
<dbReference type="PANTHER" id="PTHR10819:SF3">
    <property type="entry name" value="PHOSPHOTRIESTERASE-RELATED PROTEIN"/>
    <property type="match status" value="1"/>
</dbReference>
<evidence type="ECO:0000256" key="1">
    <source>
        <dbReference type="ARBA" id="ARBA00022723"/>
    </source>
</evidence>
<organism evidence="4 5">
    <name type="scientific">Ornithinimicrobium faecis</name>
    <dbReference type="NCBI Taxonomy" id="2934158"/>
    <lineage>
        <taxon>Bacteria</taxon>
        <taxon>Bacillati</taxon>
        <taxon>Actinomycetota</taxon>
        <taxon>Actinomycetes</taxon>
        <taxon>Micrococcales</taxon>
        <taxon>Ornithinimicrobiaceae</taxon>
        <taxon>Ornithinimicrobium</taxon>
    </lineage>
</organism>
<comment type="similarity">
    <text evidence="3">Belongs to the metallo-dependent hydrolases superfamily. Phosphotriesterase family.</text>
</comment>
<evidence type="ECO:0000256" key="2">
    <source>
        <dbReference type="ARBA" id="ARBA00022801"/>
    </source>
</evidence>